<accession>A0ABU5SPZ1</accession>
<proteinExistence type="predicted"/>
<reference evidence="1 2" key="1">
    <citation type="submission" date="2023-12" db="EMBL/GenBank/DDBJ databases">
        <title>Novel species of the genus Arcicella isolated from rivers.</title>
        <authorList>
            <person name="Lu H."/>
        </authorList>
    </citation>
    <scope>NUCLEOTIDE SEQUENCE [LARGE SCALE GENOMIC DNA]</scope>
    <source>
        <strain evidence="1 2">DC25W</strain>
    </source>
</reference>
<evidence type="ECO:0000313" key="1">
    <source>
        <dbReference type="EMBL" id="MEA5429340.1"/>
    </source>
</evidence>
<name>A0ABU5SPZ1_9BACT</name>
<organism evidence="1 2">
    <name type="scientific">Arcicella lustrica</name>
    <dbReference type="NCBI Taxonomy" id="2984196"/>
    <lineage>
        <taxon>Bacteria</taxon>
        <taxon>Pseudomonadati</taxon>
        <taxon>Bacteroidota</taxon>
        <taxon>Cytophagia</taxon>
        <taxon>Cytophagales</taxon>
        <taxon>Flectobacillaceae</taxon>
        <taxon>Arcicella</taxon>
    </lineage>
</organism>
<dbReference type="EMBL" id="JAYGIM010000020">
    <property type="protein sequence ID" value="MEA5429340.1"/>
    <property type="molecule type" value="Genomic_DNA"/>
</dbReference>
<keyword evidence="2" id="KW-1185">Reference proteome</keyword>
<comment type="caution">
    <text evidence="1">The sequence shown here is derived from an EMBL/GenBank/DDBJ whole genome shotgun (WGS) entry which is preliminary data.</text>
</comment>
<sequence>MRIFTKARLRDFWELYPDSEAALKTWHEVNEEYDFNSPNEVISLFKGADTVGNNRIVFNICRNKYRLIAKYEYSKKWVFVRFVGTHKEYDKIDDIKNI</sequence>
<dbReference type="Pfam" id="PF09907">
    <property type="entry name" value="HigB_toxin"/>
    <property type="match status" value="1"/>
</dbReference>
<gene>
    <name evidence="1" type="ORF">VB798_22295</name>
</gene>
<dbReference type="InterPro" id="IPR018669">
    <property type="entry name" value="Toxin_HigB"/>
</dbReference>
<evidence type="ECO:0000313" key="2">
    <source>
        <dbReference type="Proteomes" id="UP001302222"/>
    </source>
</evidence>
<protein>
    <submittedName>
        <fullName evidence="1">Type II toxin-antitoxin system HigB family toxin</fullName>
    </submittedName>
</protein>
<dbReference type="RefSeq" id="WP_323689462.1">
    <property type="nucleotide sequence ID" value="NZ_JAYGIM010000020.1"/>
</dbReference>
<dbReference type="Proteomes" id="UP001302222">
    <property type="component" value="Unassembled WGS sequence"/>
</dbReference>